<dbReference type="PATRIC" id="fig|1255043.3.peg.25"/>
<dbReference type="RefSeq" id="WP_015256904.1">
    <property type="nucleotide sequence ID" value="NC_019902.2"/>
</dbReference>
<gene>
    <name evidence="2" type="ordered locus">TVNIR_0026</name>
</gene>
<organism evidence="2 3">
    <name type="scientific">Thioalkalivibrio nitratireducens (strain DSM 14787 / UNIQEM 213 / ALEN2)</name>
    <dbReference type="NCBI Taxonomy" id="1255043"/>
    <lineage>
        <taxon>Bacteria</taxon>
        <taxon>Pseudomonadati</taxon>
        <taxon>Pseudomonadota</taxon>
        <taxon>Gammaproteobacteria</taxon>
        <taxon>Chromatiales</taxon>
        <taxon>Ectothiorhodospiraceae</taxon>
        <taxon>Thioalkalivibrio</taxon>
    </lineage>
</organism>
<accession>L0DTN8</accession>
<keyword evidence="3" id="KW-1185">Reference proteome</keyword>
<evidence type="ECO:0000313" key="3">
    <source>
        <dbReference type="Proteomes" id="UP000010809"/>
    </source>
</evidence>
<dbReference type="PANTHER" id="PTHR43852">
    <property type="entry name" value="NUCLEOTIDYLTRANSFERASE"/>
    <property type="match status" value="1"/>
</dbReference>
<dbReference type="Proteomes" id="UP000010809">
    <property type="component" value="Chromosome"/>
</dbReference>
<reference evidence="2" key="1">
    <citation type="submission" date="2015-12" db="EMBL/GenBank/DDBJ databases">
        <authorList>
            <person name="Tikhonova T.V."/>
            <person name="Pavlov A.R."/>
            <person name="Beletsky A.V."/>
            <person name="Mardanov A.V."/>
            <person name="Sorokin D.Y."/>
            <person name="Ravin N.V."/>
            <person name="Popov V.O."/>
        </authorList>
    </citation>
    <scope>NUCLEOTIDE SEQUENCE</scope>
    <source>
        <strain evidence="2">DSM 14787</strain>
    </source>
</reference>
<dbReference type="EMBL" id="CP003989">
    <property type="protein sequence ID" value="AGA31741.1"/>
    <property type="molecule type" value="Genomic_DNA"/>
</dbReference>
<dbReference type="InterPro" id="IPR043519">
    <property type="entry name" value="NT_sf"/>
</dbReference>
<dbReference type="NCBIfam" id="NF047752">
    <property type="entry name" value="MntA_antitoxin"/>
    <property type="match status" value="1"/>
</dbReference>
<feature type="domain" description="Polymerase beta nucleotidyltransferase" evidence="1">
    <location>
        <begin position="7"/>
        <end position="100"/>
    </location>
</feature>
<evidence type="ECO:0000259" key="1">
    <source>
        <dbReference type="Pfam" id="PF18765"/>
    </source>
</evidence>
<dbReference type="KEGG" id="tni:TVNIR_0026"/>
<dbReference type="eggNOG" id="COG1669">
    <property type="taxonomic scope" value="Bacteria"/>
</dbReference>
<dbReference type="Gene3D" id="3.30.460.10">
    <property type="entry name" value="Beta Polymerase, domain 2"/>
    <property type="match status" value="1"/>
</dbReference>
<proteinExistence type="predicted"/>
<evidence type="ECO:0000313" key="2">
    <source>
        <dbReference type="EMBL" id="AGA31741.1"/>
    </source>
</evidence>
<dbReference type="InterPro" id="IPR052930">
    <property type="entry name" value="TA_antitoxin_MntA"/>
</dbReference>
<dbReference type="HOGENOM" id="CLU_130257_1_4_6"/>
<dbReference type="PANTHER" id="PTHR43852:SF3">
    <property type="entry name" value="NUCLEOTIDYLTRANSFERASE"/>
    <property type="match status" value="1"/>
</dbReference>
<dbReference type="InterPro" id="IPR041633">
    <property type="entry name" value="Polbeta"/>
</dbReference>
<dbReference type="STRING" id="1255043.TVNIR_0026"/>
<name>L0DTN8_THIND</name>
<sequence>MDNPLIEQLRALLDRQPGLACAYLFGSVARGAATATSDIDLAVLLEQANEDTLHGPLARLQLDLEDALGRPVDLVAMDTAPPDLIHRVLRNGILLVDRNPNRRIAFEVRARNDYFDLLPYLTEYRRAGFA</sequence>
<dbReference type="CDD" id="cd05403">
    <property type="entry name" value="NT_KNTase_like"/>
    <property type="match status" value="1"/>
</dbReference>
<dbReference type="Pfam" id="PF18765">
    <property type="entry name" value="Polbeta"/>
    <property type="match status" value="1"/>
</dbReference>
<dbReference type="AlphaFoldDB" id="L0DTN8"/>
<dbReference type="SUPFAM" id="SSF81301">
    <property type="entry name" value="Nucleotidyltransferase"/>
    <property type="match status" value="1"/>
</dbReference>
<protein>
    <submittedName>
        <fullName evidence="2">DNA polymerase, beta-like region</fullName>
    </submittedName>
</protein>